<protein>
    <submittedName>
        <fullName evidence="2">Uncharacterized protein</fullName>
    </submittedName>
</protein>
<gene>
    <name evidence="2" type="ORF">SNAT2548_LOCUS1357</name>
</gene>
<dbReference type="Proteomes" id="UP000604046">
    <property type="component" value="Unassembled WGS sequence"/>
</dbReference>
<keyword evidence="3" id="KW-1185">Reference proteome</keyword>
<evidence type="ECO:0000313" key="2">
    <source>
        <dbReference type="EMBL" id="CAE6945000.1"/>
    </source>
</evidence>
<proteinExistence type="predicted"/>
<organism evidence="2 3">
    <name type="scientific">Symbiodinium natans</name>
    <dbReference type="NCBI Taxonomy" id="878477"/>
    <lineage>
        <taxon>Eukaryota</taxon>
        <taxon>Sar</taxon>
        <taxon>Alveolata</taxon>
        <taxon>Dinophyceae</taxon>
        <taxon>Suessiales</taxon>
        <taxon>Symbiodiniaceae</taxon>
        <taxon>Symbiodinium</taxon>
    </lineage>
</organism>
<comment type="caution">
    <text evidence="2">The sequence shown here is derived from an EMBL/GenBank/DDBJ whole genome shotgun (WGS) entry which is preliminary data.</text>
</comment>
<feature type="region of interest" description="Disordered" evidence="1">
    <location>
        <begin position="1"/>
        <end position="162"/>
    </location>
</feature>
<dbReference type="AlphaFoldDB" id="A0A812HDG1"/>
<name>A0A812HDG1_9DINO</name>
<accession>A0A812HDG1</accession>
<evidence type="ECO:0000256" key="1">
    <source>
        <dbReference type="SAM" id="MobiDB-lite"/>
    </source>
</evidence>
<feature type="compositionally biased region" description="Polar residues" evidence="1">
    <location>
        <begin position="130"/>
        <end position="147"/>
    </location>
</feature>
<feature type="compositionally biased region" description="Basic and acidic residues" evidence="1">
    <location>
        <begin position="1"/>
        <end position="18"/>
    </location>
</feature>
<reference evidence="2" key="1">
    <citation type="submission" date="2021-02" db="EMBL/GenBank/DDBJ databases">
        <authorList>
            <person name="Dougan E. K."/>
            <person name="Rhodes N."/>
            <person name="Thang M."/>
            <person name="Chan C."/>
        </authorList>
    </citation>
    <scope>NUCLEOTIDE SEQUENCE</scope>
</reference>
<evidence type="ECO:0000313" key="3">
    <source>
        <dbReference type="Proteomes" id="UP000604046"/>
    </source>
</evidence>
<dbReference type="EMBL" id="CAJNDS010000074">
    <property type="protein sequence ID" value="CAE6945000.1"/>
    <property type="molecule type" value="Genomic_DNA"/>
</dbReference>
<feature type="compositionally biased region" description="Acidic residues" evidence="1">
    <location>
        <begin position="59"/>
        <end position="71"/>
    </location>
</feature>
<sequence>MKEMAKHSPCKGEVKKEPPTSARKAKRRPDLKLTTPLKRKQLRRKLFDTPPLRVKKEEEMDEEEDNMEPGEEDSRGLTTPPRKARSGHDSGSDEDEDLWSGEFRANKRKKTGQAAKPRSIKKTRKAPCQSEHSSACTDTSPSWELTPNPTPNKRHKKQVEKVDAQRANFQPAWIDLIPMPSSLPLDWLVF</sequence>